<keyword evidence="10" id="KW-1185">Reference proteome</keyword>
<dbReference type="InterPro" id="IPR036390">
    <property type="entry name" value="WH_DNA-bd_sf"/>
</dbReference>
<dbReference type="PANTHER" id="PTHR11467">
    <property type="entry name" value="HISTONE H1"/>
    <property type="match status" value="1"/>
</dbReference>
<evidence type="ECO:0000256" key="5">
    <source>
        <dbReference type="ARBA" id="ARBA00023242"/>
    </source>
</evidence>
<dbReference type="Gene3D" id="1.10.10.10">
    <property type="entry name" value="Winged helix-like DNA-binding domain superfamily/Winged helix DNA-binding domain"/>
    <property type="match status" value="1"/>
</dbReference>
<organism evidence="9 10">
    <name type="scientific">Kalanchoe fedtschenkoi</name>
    <name type="common">Lavender scallops</name>
    <name type="synonym">South American air plant</name>
    <dbReference type="NCBI Taxonomy" id="63787"/>
    <lineage>
        <taxon>Eukaryota</taxon>
        <taxon>Viridiplantae</taxon>
        <taxon>Streptophyta</taxon>
        <taxon>Embryophyta</taxon>
        <taxon>Tracheophyta</taxon>
        <taxon>Spermatophyta</taxon>
        <taxon>Magnoliopsida</taxon>
        <taxon>eudicotyledons</taxon>
        <taxon>Gunneridae</taxon>
        <taxon>Pentapetalae</taxon>
        <taxon>Saxifragales</taxon>
        <taxon>Crassulaceae</taxon>
        <taxon>Kalanchoe</taxon>
    </lineage>
</organism>
<dbReference type="InterPro" id="IPR005818">
    <property type="entry name" value="Histone_H1/H5_H15"/>
</dbReference>
<name>A0A7N0RA04_KALFE</name>
<evidence type="ECO:0000256" key="7">
    <source>
        <dbReference type="SAM" id="MobiDB-lite"/>
    </source>
</evidence>
<dbReference type="GO" id="GO:0006334">
    <property type="term" value="P:nucleosome assembly"/>
    <property type="evidence" value="ECO:0007669"/>
    <property type="project" value="InterPro"/>
</dbReference>
<dbReference type="SUPFAM" id="SSF46785">
    <property type="entry name" value="Winged helix' DNA-binding domain"/>
    <property type="match status" value="1"/>
</dbReference>
<dbReference type="PROSITE" id="PS51504">
    <property type="entry name" value="H15"/>
    <property type="match status" value="1"/>
</dbReference>
<dbReference type="PRINTS" id="PR00624">
    <property type="entry name" value="HISTONEH5"/>
</dbReference>
<dbReference type="GO" id="GO:0030261">
    <property type="term" value="P:chromosome condensation"/>
    <property type="evidence" value="ECO:0007669"/>
    <property type="project" value="TreeGrafter"/>
</dbReference>
<dbReference type="InterPro" id="IPR036388">
    <property type="entry name" value="WH-like_DNA-bd_sf"/>
</dbReference>
<dbReference type="GO" id="GO:0031492">
    <property type="term" value="F:nucleosomal DNA binding"/>
    <property type="evidence" value="ECO:0007669"/>
    <property type="project" value="TreeGrafter"/>
</dbReference>
<proteinExistence type="inferred from homology"/>
<dbReference type="PANTHER" id="PTHR11467:SF130">
    <property type="entry name" value="HISTONE H1-LIKE ISOFORM X1"/>
    <property type="match status" value="1"/>
</dbReference>
<sequence length="193" mass="20412">MAKESAPASGKEATHPSYLHMITEALTTLKERTGSSVPAMAKFLEQKYGGSLPVNFRKTLTLQLKRLVKSERLVKVKNSFKLAAKGDAKDKPGAVATGKKGKGKIDQGGGASKKQTGQTNNKKKSQKIIKASEAKKVVAKALKTKRLSQQVKKADGMKKRGEKGGVKGGGNKTQKADAPGKSTRKKPAAGASK</sequence>
<dbReference type="SMART" id="SM00526">
    <property type="entry name" value="H15"/>
    <property type="match status" value="1"/>
</dbReference>
<evidence type="ECO:0000256" key="2">
    <source>
        <dbReference type="ARBA" id="ARBA00004286"/>
    </source>
</evidence>
<dbReference type="Pfam" id="PF00538">
    <property type="entry name" value="Linker_histone"/>
    <property type="match status" value="1"/>
</dbReference>
<dbReference type="Gramene" id="Kaladp0003s0140.1.v1.1">
    <property type="protein sequence ID" value="Kaladp0003s0140.1.v1.1"/>
    <property type="gene ID" value="Kaladp0003s0140.v1.1"/>
</dbReference>
<dbReference type="AlphaFoldDB" id="A0A7N0RA04"/>
<dbReference type="GO" id="GO:0005634">
    <property type="term" value="C:nucleus"/>
    <property type="evidence" value="ECO:0007669"/>
    <property type="project" value="UniProtKB-SubCell"/>
</dbReference>
<dbReference type="GO" id="GO:0003690">
    <property type="term" value="F:double-stranded DNA binding"/>
    <property type="evidence" value="ECO:0007669"/>
    <property type="project" value="TreeGrafter"/>
</dbReference>
<evidence type="ECO:0000256" key="1">
    <source>
        <dbReference type="ARBA" id="ARBA00004123"/>
    </source>
</evidence>
<dbReference type="GO" id="GO:0030527">
    <property type="term" value="F:structural constituent of chromatin"/>
    <property type="evidence" value="ECO:0007669"/>
    <property type="project" value="InterPro"/>
</dbReference>
<feature type="compositionally biased region" description="Basic and acidic residues" evidence="7">
    <location>
        <begin position="152"/>
        <end position="165"/>
    </location>
</feature>
<evidence type="ECO:0000256" key="6">
    <source>
        <dbReference type="RuleBase" id="RU003894"/>
    </source>
</evidence>
<comment type="similarity">
    <text evidence="6">Belongs to the histone H1/H5 family.</text>
</comment>
<evidence type="ECO:0000256" key="3">
    <source>
        <dbReference type="ARBA" id="ARBA00022454"/>
    </source>
</evidence>
<dbReference type="Proteomes" id="UP000594263">
    <property type="component" value="Unplaced"/>
</dbReference>
<dbReference type="InterPro" id="IPR005819">
    <property type="entry name" value="H1/H5"/>
</dbReference>
<protein>
    <recommendedName>
        <fullName evidence="8">H15 domain-containing protein</fullName>
    </recommendedName>
</protein>
<accession>A0A7N0RA04</accession>
<evidence type="ECO:0000256" key="4">
    <source>
        <dbReference type="ARBA" id="ARBA00023125"/>
    </source>
</evidence>
<dbReference type="CDD" id="cd00073">
    <property type="entry name" value="H15"/>
    <property type="match status" value="1"/>
</dbReference>
<dbReference type="EnsemblPlants" id="Kaladp0003s0140.1.v1.1">
    <property type="protein sequence ID" value="Kaladp0003s0140.1.v1.1"/>
    <property type="gene ID" value="Kaladp0003s0140.v1.1"/>
</dbReference>
<reference evidence="9" key="1">
    <citation type="submission" date="2021-01" db="UniProtKB">
        <authorList>
            <consortium name="EnsemblPlants"/>
        </authorList>
    </citation>
    <scope>IDENTIFICATION</scope>
</reference>
<dbReference type="OMA" id="PSYLHMI"/>
<comment type="subcellular location">
    <subcellularLocation>
        <location evidence="2">Chromosome</location>
    </subcellularLocation>
    <subcellularLocation>
        <location evidence="1 6">Nucleus</location>
    </subcellularLocation>
</comment>
<keyword evidence="5 6" id="KW-0539">Nucleus</keyword>
<evidence type="ECO:0000313" key="10">
    <source>
        <dbReference type="Proteomes" id="UP000594263"/>
    </source>
</evidence>
<evidence type="ECO:0000313" key="9">
    <source>
        <dbReference type="EnsemblPlants" id="Kaladp0003s0140.1.v1.1"/>
    </source>
</evidence>
<feature type="domain" description="H15" evidence="8">
    <location>
        <begin position="14"/>
        <end position="84"/>
    </location>
</feature>
<evidence type="ECO:0000259" key="8">
    <source>
        <dbReference type="PROSITE" id="PS51504"/>
    </source>
</evidence>
<dbReference type="GO" id="GO:0045910">
    <property type="term" value="P:negative regulation of DNA recombination"/>
    <property type="evidence" value="ECO:0007669"/>
    <property type="project" value="TreeGrafter"/>
</dbReference>
<keyword evidence="4 6" id="KW-0238">DNA-binding</keyword>
<feature type="region of interest" description="Disordered" evidence="7">
    <location>
        <begin position="83"/>
        <end position="193"/>
    </location>
</feature>
<dbReference type="GO" id="GO:0000786">
    <property type="term" value="C:nucleosome"/>
    <property type="evidence" value="ECO:0007669"/>
    <property type="project" value="InterPro"/>
</dbReference>
<keyword evidence="3 6" id="KW-0158">Chromosome</keyword>